<keyword evidence="3" id="KW-1185">Reference proteome</keyword>
<evidence type="ECO:0000313" key="2">
    <source>
        <dbReference type="EMBL" id="BBY02749.1"/>
    </source>
</evidence>
<proteinExistence type="predicted"/>
<dbReference type="Proteomes" id="UP000466632">
    <property type="component" value="Chromosome"/>
</dbReference>
<gene>
    <name evidence="2" type="ORF">MSEO_32480</name>
</gene>
<dbReference type="KEGG" id="mseo:MSEO_32480"/>
<feature type="region of interest" description="Disordered" evidence="1">
    <location>
        <begin position="38"/>
        <end position="74"/>
    </location>
</feature>
<sequence>MPGIVFEFIPDMELGVVNVALVMTHRPFGGLFGTDWIGPPEPHHARTDTDAEPSGLRFDPATPRTSRPRWRWLE</sequence>
<accession>A0A7I7P233</accession>
<dbReference type="EMBL" id="AP022582">
    <property type="protein sequence ID" value="BBY02749.1"/>
    <property type="molecule type" value="Genomic_DNA"/>
</dbReference>
<dbReference type="AlphaFoldDB" id="A0A7I7P233"/>
<evidence type="ECO:0000256" key="1">
    <source>
        <dbReference type="SAM" id="MobiDB-lite"/>
    </source>
</evidence>
<organism evidence="2 3">
    <name type="scientific">Mycobacterium seoulense</name>
    <dbReference type="NCBI Taxonomy" id="386911"/>
    <lineage>
        <taxon>Bacteria</taxon>
        <taxon>Bacillati</taxon>
        <taxon>Actinomycetota</taxon>
        <taxon>Actinomycetes</taxon>
        <taxon>Mycobacteriales</taxon>
        <taxon>Mycobacteriaceae</taxon>
        <taxon>Mycobacterium</taxon>
    </lineage>
</organism>
<evidence type="ECO:0000313" key="3">
    <source>
        <dbReference type="Proteomes" id="UP000466632"/>
    </source>
</evidence>
<protein>
    <submittedName>
        <fullName evidence="2">Uncharacterized protein</fullName>
    </submittedName>
</protein>
<name>A0A7I7P233_9MYCO</name>
<reference evidence="2 3" key="1">
    <citation type="journal article" date="2019" name="Emerg. Microbes Infect.">
        <title>Comprehensive subspecies identification of 175 nontuberculous mycobacteria species based on 7547 genomic profiles.</title>
        <authorList>
            <person name="Matsumoto Y."/>
            <person name="Kinjo T."/>
            <person name="Motooka D."/>
            <person name="Nabeya D."/>
            <person name="Jung N."/>
            <person name="Uechi K."/>
            <person name="Horii T."/>
            <person name="Iida T."/>
            <person name="Fujita J."/>
            <person name="Nakamura S."/>
        </authorList>
    </citation>
    <scope>NUCLEOTIDE SEQUENCE [LARGE SCALE GENOMIC DNA]</scope>
    <source>
        <strain evidence="2 3">JCM 16018</strain>
    </source>
</reference>